<dbReference type="EMBL" id="SLVU01000029">
    <property type="protein sequence ID" value="TCN19787.1"/>
    <property type="molecule type" value="Genomic_DNA"/>
</dbReference>
<name>A0A4R2B046_9HYPH</name>
<proteinExistence type="predicted"/>
<reference evidence="1 2" key="1">
    <citation type="submission" date="2019-03" db="EMBL/GenBank/DDBJ databases">
        <title>Genomic Encyclopedia of Type Strains, Phase IV (KMG-V): Genome sequencing to study the core and pangenomes of soil and plant-associated prokaryotes.</title>
        <authorList>
            <person name="Whitman W."/>
        </authorList>
    </citation>
    <scope>NUCLEOTIDE SEQUENCE [LARGE SCALE GENOMIC DNA]</scope>
    <source>
        <strain evidence="1 2">23C40</strain>
    </source>
</reference>
<dbReference type="AlphaFoldDB" id="A0A4R2B046"/>
<protein>
    <submittedName>
        <fullName evidence="1">Uncharacterized protein</fullName>
    </submittedName>
</protein>
<evidence type="ECO:0000313" key="1">
    <source>
        <dbReference type="EMBL" id="TCN19787.1"/>
    </source>
</evidence>
<evidence type="ECO:0000313" key="2">
    <source>
        <dbReference type="Proteomes" id="UP000295043"/>
    </source>
</evidence>
<dbReference type="Proteomes" id="UP000295043">
    <property type="component" value="Unassembled WGS sequence"/>
</dbReference>
<sequence length="51" mass="5565">MNLPSPVIESVATDPSNIFTKTLRLEIAESGTFSTKAEFNTQVKLKKLAPT</sequence>
<organism evidence="1 2">
    <name type="scientific">Sinorhizobium americanum</name>
    <dbReference type="NCBI Taxonomy" id="194963"/>
    <lineage>
        <taxon>Bacteria</taxon>
        <taxon>Pseudomonadati</taxon>
        <taxon>Pseudomonadota</taxon>
        <taxon>Alphaproteobacteria</taxon>
        <taxon>Hyphomicrobiales</taxon>
        <taxon>Rhizobiaceae</taxon>
        <taxon>Sinorhizobium/Ensifer group</taxon>
        <taxon>Sinorhizobium</taxon>
    </lineage>
</organism>
<accession>A0A4R2B046</accession>
<comment type="caution">
    <text evidence="1">The sequence shown here is derived from an EMBL/GenBank/DDBJ whole genome shotgun (WGS) entry which is preliminary data.</text>
</comment>
<gene>
    <name evidence="1" type="ORF">EV184_12916</name>
</gene>